<accession>A0A2K3K225</accession>
<name>A0A2K3K225_TRIPR</name>
<comment type="caution">
    <text evidence="1">The sequence shown here is derived from an EMBL/GenBank/DDBJ whole genome shotgun (WGS) entry which is preliminary data.</text>
</comment>
<proteinExistence type="predicted"/>
<evidence type="ECO:0000313" key="2">
    <source>
        <dbReference type="Proteomes" id="UP000236291"/>
    </source>
</evidence>
<dbReference type="Proteomes" id="UP000236291">
    <property type="component" value="Unassembled WGS sequence"/>
</dbReference>
<reference evidence="1 2" key="1">
    <citation type="journal article" date="2014" name="Am. J. Bot.">
        <title>Genome assembly and annotation for red clover (Trifolium pratense; Fabaceae).</title>
        <authorList>
            <person name="Istvanek J."/>
            <person name="Jaros M."/>
            <person name="Krenek A."/>
            <person name="Repkova J."/>
        </authorList>
    </citation>
    <scope>NUCLEOTIDE SEQUENCE [LARGE SCALE GENOMIC DNA]</scope>
    <source>
        <strain evidence="2">cv. Tatra</strain>
        <tissue evidence="1">Young leaves</tissue>
    </source>
</reference>
<keyword evidence="1" id="KW-0378">Hydrolase</keyword>
<dbReference type="EMBL" id="ASHM01136255">
    <property type="protein sequence ID" value="PNX60351.1"/>
    <property type="molecule type" value="Genomic_DNA"/>
</dbReference>
<dbReference type="GO" id="GO:0006508">
    <property type="term" value="P:proteolysis"/>
    <property type="evidence" value="ECO:0007669"/>
    <property type="project" value="UniProtKB-KW"/>
</dbReference>
<reference evidence="1 2" key="2">
    <citation type="journal article" date="2017" name="Front. Plant Sci.">
        <title>Gene Classification and Mining of Molecular Markers Useful in Red Clover (Trifolium pratense) Breeding.</title>
        <authorList>
            <person name="Istvanek J."/>
            <person name="Dluhosova J."/>
            <person name="Dluhos P."/>
            <person name="Patkova L."/>
            <person name="Nedelnik J."/>
            <person name="Repkova J."/>
        </authorList>
    </citation>
    <scope>NUCLEOTIDE SEQUENCE [LARGE SCALE GENOMIC DNA]</scope>
    <source>
        <strain evidence="2">cv. Tatra</strain>
        <tissue evidence="1">Young leaves</tissue>
    </source>
</reference>
<dbReference type="AlphaFoldDB" id="A0A2K3K225"/>
<dbReference type="GO" id="GO:0008233">
    <property type="term" value="F:peptidase activity"/>
    <property type="evidence" value="ECO:0007669"/>
    <property type="project" value="UniProtKB-KW"/>
</dbReference>
<protein>
    <submittedName>
        <fullName evidence="1">Ulp1 protease family carboxy-terminal domain protein</fullName>
    </submittedName>
</protein>
<organism evidence="1 2">
    <name type="scientific">Trifolium pratense</name>
    <name type="common">Red clover</name>
    <dbReference type="NCBI Taxonomy" id="57577"/>
    <lineage>
        <taxon>Eukaryota</taxon>
        <taxon>Viridiplantae</taxon>
        <taxon>Streptophyta</taxon>
        <taxon>Embryophyta</taxon>
        <taxon>Tracheophyta</taxon>
        <taxon>Spermatophyta</taxon>
        <taxon>Magnoliopsida</taxon>
        <taxon>eudicotyledons</taxon>
        <taxon>Gunneridae</taxon>
        <taxon>Pentapetalae</taxon>
        <taxon>rosids</taxon>
        <taxon>fabids</taxon>
        <taxon>Fabales</taxon>
        <taxon>Fabaceae</taxon>
        <taxon>Papilionoideae</taxon>
        <taxon>50 kb inversion clade</taxon>
        <taxon>NPAAA clade</taxon>
        <taxon>Hologalegina</taxon>
        <taxon>IRL clade</taxon>
        <taxon>Trifolieae</taxon>
        <taxon>Trifolium</taxon>
    </lineage>
</organism>
<gene>
    <name evidence="1" type="ORF">L195_g060141</name>
</gene>
<evidence type="ECO:0000313" key="1">
    <source>
        <dbReference type="EMBL" id="PNX60351.1"/>
    </source>
</evidence>
<sequence length="64" mass="7402">MPITFRPTRKMCLNDICTYTAAYVFMRDDEKLLGDEVLVRTTLGLYGDRKALKSLMPRCPVDEE</sequence>
<feature type="non-terminal residue" evidence="1">
    <location>
        <position position="64"/>
    </location>
</feature>
<keyword evidence="1" id="KW-0645">Protease</keyword>